<protein>
    <submittedName>
        <fullName evidence="6">ESX secretion-associated protein EspG</fullName>
    </submittedName>
</protein>
<keyword evidence="3" id="KW-0963">Cytoplasm</keyword>
<evidence type="ECO:0000313" key="6">
    <source>
        <dbReference type="EMBL" id="MEU1954798.1"/>
    </source>
</evidence>
<dbReference type="Proteomes" id="UP001550628">
    <property type="component" value="Unassembled WGS sequence"/>
</dbReference>
<reference evidence="6 7" key="1">
    <citation type="submission" date="2024-06" db="EMBL/GenBank/DDBJ databases">
        <title>The Natural Products Discovery Center: Release of the First 8490 Sequenced Strains for Exploring Actinobacteria Biosynthetic Diversity.</title>
        <authorList>
            <person name="Kalkreuter E."/>
            <person name="Kautsar S.A."/>
            <person name="Yang D."/>
            <person name="Bader C.D."/>
            <person name="Teijaro C.N."/>
            <person name="Fluegel L."/>
            <person name="Davis C.M."/>
            <person name="Simpson J.R."/>
            <person name="Lauterbach L."/>
            <person name="Steele A.D."/>
            <person name="Gui C."/>
            <person name="Meng S."/>
            <person name="Li G."/>
            <person name="Viehrig K."/>
            <person name="Ye F."/>
            <person name="Su P."/>
            <person name="Kiefer A.F."/>
            <person name="Nichols A."/>
            <person name="Cepeda A.J."/>
            <person name="Yan W."/>
            <person name="Fan B."/>
            <person name="Jiang Y."/>
            <person name="Adhikari A."/>
            <person name="Zheng C.-J."/>
            <person name="Schuster L."/>
            <person name="Cowan T.M."/>
            <person name="Smanski M.J."/>
            <person name="Chevrette M.G."/>
            <person name="De Carvalho L.P.S."/>
            <person name="Shen B."/>
        </authorList>
    </citation>
    <scope>NUCLEOTIDE SEQUENCE [LARGE SCALE GENOMIC DNA]</scope>
    <source>
        <strain evidence="6 7">NPDC019708</strain>
    </source>
</reference>
<sequence>MRSWELTGLEFRALCADHTEGRLPRPLVFTSSIRWADEYEWELSKTARDLRGRYNGELDAFGVALAKPDVFVSLQAFGGDGDFDNPEVRTRVHACRQRARGFVITQRPGETVHHAAGFDIVECDPHALGDIVLSRIPFARAGRLPDTAIPDTTRDPRFEPGYSTSGSMISDYDEDENENEDAGNEYDRALTFLRTSAVRSGSIRVVQGRSKYGPRGRVEMGMLWRDVEGDGRYAIPMHHPSPSARGMGTADLTEWIDEQVDLVVARLDRNMEIEE</sequence>
<gene>
    <name evidence="6" type="ORF">ABZ510_23375</name>
</gene>
<evidence type="ECO:0000256" key="2">
    <source>
        <dbReference type="ARBA" id="ARBA00006411"/>
    </source>
</evidence>
<comment type="similarity">
    <text evidence="2">Belongs to the EspG family.</text>
</comment>
<dbReference type="RefSeq" id="WP_030522424.1">
    <property type="nucleotide sequence ID" value="NZ_JBEYBD010000022.1"/>
</dbReference>
<dbReference type="EMBL" id="JBEYBF010000017">
    <property type="protein sequence ID" value="MEU1954798.1"/>
    <property type="molecule type" value="Genomic_DNA"/>
</dbReference>
<feature type="region of interest" description="Disordered" evidence="5">
    <location>
        <begin position="147"/>
        <end position="181"/>
    </location>
</feature>
<accession>A0ABV2WVA5</accession>
<keyword evidence="7" id="KW-1185">Reference proteome</keyword>
<evidence type="ECO:0000256" key="4">
    <source>
        <dbReference type="ARBA" id="ARBA00023186"/>
    </source>
</evidence>
<keyword evidence="4" id="KW-0143">Chaperone</keyword>
<dbReference type="Pfam" id="PF14011">
    <property type="entry name" value="ESX-1_EspG"/>
    <property type="match status" value="1"/>
</dbReference>
<organism evidence="6 7">
    <name type="scientific">Nocardia rhamnosiphila</name>
    <dbReference type="NCBI Taxonomy" id="426716"/>
    <lineage>
        <taxon>Bacteria</taxon>
        <taxon>Bacillati</taxon>
        <taxon>Actinomycetota</taxon>
        <taxon>Actinomycetes</taxon>
        <taxon>Mycobacteriales</taxon>
        <taxon>Nocardiaceae</taxon>
        <taxon>Nocardia</taxon>
    </lineage>
</organism>
<dbReference type="GeneID" id="96247237"/>
<proteinExistence type="inferred from homology"/>
<evidence type="ECO:0000256" key="3">
    <source>
        <dbReference type="ARBA" id="ARBA00022490"/>
    </source>
</evidence>
<evidence type="ECO:0000256" key="5">
    <source>
        <dbReference type="SAM" id="MobiDB-lite"/>
    </source>
</evidence>
<evidence type="ECO:0000313" key="7">
    <source>
        <dbReference type="Proteomes" id="UP001550628"/>
    </source>
</evidence>
<name>A0ABV2WVA5_9NOCA</name>
<dbReference type="InterPro" id="IPR025734">
    <property type="entry name" value="EspG"/>
</dbReference>
<evidence type="ECO:0000256" key="1">
    <source>
        <dbReference type="ARBA" id="ARBA00004496"/>
    </source>
</evidence>
<feature type="compositionally biased region" description="Acidic residues" evidence="5">
    <location>
        <begin position="171"/>
        <end position="181"/>
    </location>
</feature>
<comment type="subcellular location">
    <subcellularLocation>
        <location evidence="1">Cytoplasm</location>
    </subcellularLocation>
</comment>
<comment type="caution">
    <text evidence="6">The sequence shown here is derived from an EMBL/GenBank/DDBJ whole genome shotgun (WGS) entry which is preliminary data.</text>
</comment>